<keyword evidence="4" id="KW-1133">Transmembrane helix</keyword>
<feature type="domain" description="DNA mismatch repair proteins mutS family" evidence="5">
    <location>
        <begin position="420"/>
        <end position="596"/>
    </location>
</feature>
<evidence type="ECO:0000256" key="2">
    <source>
        <dbReference type="ARBA" id="ARBA00022840"/>
    </source>
</evidence>
<evidence type="ECO:0000259" key="5">
    <source>
        <dbReference type="SMART" id="SM00534"/>
    </source>
</evidence>
<evidence type="ECO:0000256" key="4">
    <source>
        <dbReference type="SAM" id="Phobius"/>
    </source>
</evidence>
<dbReference type="InterPro" id="IPR000432">
    <property type="entry name" value="DNA_mismatch_repair_MutS_C"/>
</dbReference>
<dbReference type="InterPro" id="IPR045076">
    <property type="entry name" value="MutS"/>
</dbReference>
<dbReference type="SUPFAM" id="SSF48334">
    <property type="entry name" value="DNA repair protein MutS, domain III"/>
    <property type="match status" value="1"/>
</dbReference>
<evidence type="ECO:0000313" key="7">
    <source>
        <dbReference type="Proteomes" id="UP001320603"/>
    </source>
</evidence>
<dbReference type="InterPro" id="IPR007696">
    <property type="entry name" value="DNA_mismatch_repair_MutS_core"/>
</dbReference>
<dbReference type="RefSeq" id="WP_251966221.1">
    <property type="nucleotide sequence ID" value="NZ_CP146284.1"/>
</dbReference>
<dbReference type="PANTHER" id="PTHR11361:SF99">
    <property type="entry name" value="DNA MISMATCH REPAIR PROTEIN"/>
    <property type="match status" value="1"/>
</dbReference>
<keyword evidence="3" id="KW-0238">DNA-binding</keyword>
<accession>A0ABZ2IKH3</accession>
<dbReference type="Pfam" id="PF05192">
    <property type="entry name" value="MutS_III"/>
    <property type="match status" value="1"/>
</dbReference>
<evidence type="ECO:0000256" key="3">
    <source>
        <dbReference type="ARBA" id="ARBA00023125"/>
    </source>
</evidence>
<dbReference type="Gene3D" id="1.10.1420.10">
    <property type="match status" value="1"/>
</dbReference>
<keyword evidence="7" id="KW-1185">Reference proteome</keyword>
<dbReference type="CDD" id="cd03283">
    <property type="entry name" value="ABC_MutS-like"/>
    <property type="match status" value="1"/>
</dbReference>
<reference evidence="6 7" key="1">
    <citation type="submission" date="2024-02" db="EMBL/GenBank/DDBJ databases">
        <title>Whole genome sequencing of Parabacteroides sp. AD58.</title>
        <authorList>
            <person name="Chaplin A.V."/>
            <person name="Pikina A.P."/>
            <person name="Sokolova S.R."/>
            <person name="Korostin D.O."/>
            <person name="Efimov B.A."/>
        </authorList>
    </citation>
    <scope>NUCLEOTIDE SEQUENCE [LARGE SCALE GENOMIC DNA]</scope>
    <source>
        <strain evidence="6 7">AD58</strain>
    </source>
</reference>
<dbReference type="Proteomes" id="UP001320603">
    <property type="component" value="Chromosome"/>
</dbReference>
<keyword evidence="1" id="KW-0547">Nucleotide-binding</keyword>
<dbReference type="SMART" id="SM00534">
    <property type="entry name" value="MUTSac"/>
    <property type="match status" value="1"/>
</dbReference>
<protein>
    <submittedName>
        <fullName evidence="6">DNA mismatch repair protein MutS</fullName>
    </submittedName>
</protein>
<dbReference type="SUPFAM" id="SSF52540">
    <property type="entry name" value="P-loop containing nucleoside triphosphate hydrolases"/>
    <property type="match status" value="1"/>
</dbReference>
<dbReference type="InterPro" id="IPR027417">
    <property type="entry name" value="P-loop_NTPase"/>
</dbReference>
<dbReference type="PANTHER" id="PTHR11361">
    <property type="entry name" value="DNA MISMATCH REPAIR PROTEIN MUTS FAMILY MEMBER"/>
    <property type="match status" value="1"/>
</dbReference>
<evidence type="ECO:0000313" key="6">
    <source>
        <dbReference type="EMBL" id="WWV66408.1"/>
    </source>
</evidence>
<feature type="transmembrane region" description="Helical" evidence="4">
    <location>
        <begin position="26"/>
        <end position="48"/>
    </location>
</feature>
<dbReference type="InterPro" id="IPR036187">
    <property type="entry name" value="DNA_mismatch_repair_MutS_sf"/>
</dbReference>
<proteinExistence type="predicted"/>
<name>A0ABZ2IKH3_9BACT</name>
<dbReference type="Gene3D" id="3.40.50.300">
    <property type="entry name" value="P-loop containing nucleotide triphosphate hydrolases"/>
    <property type="match status" value="1"/>
</dbReference>
<evidence type="ECO:0000256" key="1">
    <source>
        <dbReference type="ARBA" id="ARBA00022741"/>
    </source>
</evidence>
<organism evidence="6 7">
    <name type="scientific">Parabacteroides absconsus</name>
    <dbReference type="NCBI Taxonomy" id="2951805"/>
    <lineage>
        <taxon>Bacteria</taxon>
        <taxon>Pseudomonadati</taxon>
        <taxon>Bacteroidota</taxon>
        <taxon>Bacteroidia</taxon>
        <taxon>Bacteroidales</taxon>
        <taxon>Tannerellaceae</taxon>
        <taxon>Parabacteroides</taxon>
    </lineage>
</organism>
<keyword evidence="4" id="KW-0812">Transmembrane</keyword>
<dbReference type="Pfam" id="PF00488">
    <property type="entry name" value="MutS_V"/>
    <property type="match status" value="1"/>
</dbReference>
<keyword evidence="2" id="KW-0067">ATP-binding</keyword>
<sequence>MENLSTYYQELIHTLTIEKNQLNRTIHIIGTIRLLLVIGALLLLYLFYHEGWQIIVGIILLFGLPFIGLMIFHNRLFFKRKYIDTRCELVSNELKGLDLDYQAFDGGSEFIEGGHSFALDLDLFGNKSLFQAINRTVTVEGKKRLATWLKQPLDQKNDIYQRQEAIQELAKQPEQFQHFYTNGKMAQEESNSLHKMKDLSQETSFFSQSTFWRIMIWVIPIGWILLVIGHVVAGIAEKWFGIYIAFCLVVGYWRAKEVNRLYQSVDKMELIFNGYANLIKCIEERDFSSSLLRQLKQCFQRNNQSASVSLKQLSHHIGALNQRFSLAGVLLNLFCLRDIRHAIALERWRERHQSDMLSWIETLGTFDAFYSLGNFAFNHPKYVYPEIADTYFQMQGKGLGHPLMKADICVTNDIDIPRKPWFLIITGANMAGKSTYLRTIGVNYLLACTGLPVCAEKLVVYPAHLVTSLRTSDSLSENESYFFAELKRLKMIIDRLQSGEKLFIILDEILKGTNSIDKQKGSLALMKQLIANQSCGIIATHDLVLGTLEQEFPEQIKNFCFEADIQNEELSFSYRMRPGIAQNMNACFLMKKMGITV</sequence>
<dbReference type="EMBL" id="CP146284">
    <property type="protein sequence ID" value="WWV66408.1"/>
    <property type="molecule type" value="Genomic_DNA"/>
</dbReference>
<keyword evidence="4" id="KW-0472">Membrane</keyword>
<feature type="transmembrane region" description="Helical" evidence="4">
    <location>
        <begin position="214"/>
        <end position="233"/>
    </location>
</feature>
<gene>
    <name evidence="6" type="ORF">NEE14_015810</name>
</gene>
<feature type="transmembrane region" description="Helical" evidence="4">
    <location>
        <begin position="54"/>
        <end position="72"/>
    </location>
</feature>